<protein>
    <submittedName>
        <fullName evidence="1">Uncharacterized protein</fullName>
    </submittedName>
</protein>
<dbReference type="PATRIC" id="fig|700597.3.peg.2238"/>
<dbReference type="Proteomes" id="UP000004217">
    <property type="component" value="Unassembled WGS sequence"/>
</dbReference>
<organism evidence="1 2">
    <name type="scientific">Streptomyces zinciresistens K42</name>
    <dbReference type="NCBI Taxonomy" id="700597"/>
    <lineage>
        <taxon>Bacteria</taxon>
        <taxon>Bacillati</taxon>
        <taxon>Actinomycetota</taxon>
        <taxon>Actinomycetes</taxon>
        <taxon>Kitasatosporales</taxon>
        <taxon>Streptomycetaceae</taxon>
        <taxon>Streptomyces</taxon>
    </lineage>
</organism>
<dbReference type="AlphaFoldDB" id="G2G9W5"/>
<dbReference type="EMBL" id="AGBF01000026">
    <property type="protein sequence ID" value="EGX59676.1"/>
    <property type="molecule type" value="Genomic_DNA"/>
</dbReference>
<accession>G2G9W5</accession>
<comment type="caution">
    <text evidence="1">The sequence shown here is derived from an EMBL/GenBank/DDBJ whole genome shotgun (WGS) entry which is preliminary data.</text>
</comment>
<sequence length="169" mass="18351">MAPSSRNTTNHQRIARELNRSTGCGYQKALQRVKAAADAGQLPAKLDQAGREEAVRMLAENRPQPAPAPLGVVSGSSSGTPPVVVHGLVRGGADKTVTTLPVGQVVEMYRAIEAHRNLRNKERTVDAMRAQRDQGLLPFLLPAVPQDLATQMEQLLEQTRRLSGRDESQ</sequence>
<dbReference type="RefSeq" id="WP_007494402.1">
    <property type="nucleotide sequence ID" value="NZ_AGBF01000026.1"/>
</dbReference>
<dbReference type="OrthoDB" id="4082532at2"/>
<reference evidence="1 2" key="1">
    <citation type="submission" date="2011-08" db="EMBL/GenBank/DDBJ databases">
        <authorList>
            <person name="Lin Y."/>
            <person name="Hao X."/>
            <person name="Johnstone L."/>
            <person name="Miller S.J."/>
            <person name="Wei G."/>
            <person name="Rensing C."/>
        </authorList>
    </citation>
    <scope>NUCLEOTIDE SEQUENCE [LARGE SCALE GENOMIC DNA]</scope>
    <source>
        <strain evidence="1 2">K42</strain>
    </source>
</reference>
<gene>
    <name evidence="1" type="ORF">SZN_11428</name>
</gene>
<name>G2G9W5_9ACTN</name>
<evidence type="ECO:0000313" key="2">
    <source>
        <dbReference type="Proteomes" id="UP000004217"/>
    </source>
</evidence>
<proteinExistence type="predicted"/>
<keyword evidence="2" id="KW-1185">Reference proteome</keyword>
<evidence type="ECO:0000313" key="1">
    <source>
        <dbReference type="EMBL" id="EGX59676.1"/>
    </source>
</evidence>